<name>A0A392QI34_9FABA</name>
<keyword evidence="2" id="KW-1185">Reference proteome</keyword>
<accession>A0A392QI34</accession>
<feature type="non-terminal residue" evidence="1">
    <location>
        <position position="1"/>
    </location>
</feature>
<sequence length="141" mass="15983">EMVLGMDWLASLGNIEANFGNLCLKWEVEGRKYLINGDPAMCNRQASWKAMMRALSNEGLGFYVHKVESSSADEKQSEQSNEWDQLLGEFDDIFHMPTGLPPARDHDHAITLKADATVPNLRPYSFACQEEGWRMDILYGL</sequence>
<evidence type="ECO:0000313" key="1">
    <source>
        <dbReference type="EMBL" id="MCI24071.1"/>
    </source>
</evidence>
<organism evidence="1 2">
    <name type="scientific">Trifolium medium</name>
    <dbReference type="NCBI Taxonomy" id="97028"/>
    <lineage>
        <taxon>Eukaryota</taxon>
        <taxon>Viridiplantae</taxon>
        <taxon>Streptophyta</taxon>
        <taxon>Embryophyta</taxon>
        <taxon>Tracheophyta</taxon>
        <taxon>Spermatophyta</taxon>
        <taxon>Magnoliopsida</taxon>
        <taxon>eudicotyledons</taxon>
        <taxon>Gunneridae</taxon>
        <taxon>Pentapetalae</taxon>
        <taxon>rosids</taxon>
        <taxon>fabids</taxon>
        <taxon>Fabales</taxon>
        <taxon>Fabaceae</taxon>
        <taxon>Papilionoideae</taxon>
        <taxon>50 kb inversion clade</taxon>
        <taxon>NPAAA clade</taxon>
        <taxon>Hologalegina</taxon>
        <taxon>IRL clade</taxon>
        <taxon>Trifolieae</taxon>
        <taxon>Trifolium</taxon>
    </lineage>
</organism>
<evidence type="ECO:0000313" key="2">
    <source>
        <dbReference type="Proteomes" id="UP000265520"/>
    </source>
</evidence>
<comment type="caution">
    <text evidence="1">The sequence shown here is derived from an EMBL/GenBank/DDBJ whole genome shotgun (WGS) entry which is preliminary data.</text>
</comment>
<reference evidence="1 2" key="1">
    <citation type="journal article" date="2018" name="Front. Plant Sci.">
        <title>Red Clover (Trifolium pratense) and Zigzag Clover (T. medium) - A Picture of Genomic Similarities and Differences.</title>
        <authorList>
            <person name="Dluhosova J."/>
            <person name="Istvanek J."/>
            <person name="Nedelnik J."/>
            <person name="Repkova J."/>
        </authorList>
    </citation>
    <scope>NUCLEOTIDE SEQUENCE [LARGE SCALE GENOMIC DNA]</scope>
    <source>
        <strain evidence="2">cv. 10/8</strain>
        <tissue evidence="1">Leaf</tissue>
    </source>
</reference>
<protein>
    <submittedName>
        <fullName evidence="1">Uncharacterized protein</fullName>
    </submittedName>
</protein>
<dbReference type="EMBL" id="LXQA010139422">
    <property type="protein sequence ID" value="MCI24071.1"/>
    <property type="molecule type" value="Genomic_DNA"/>
</dbReference>
<proteinExistence type="predicted"/>
<dbReference type="AlphaFoldDB" id="A0A392QI34"/>
<dbReference type="Proteomes" id="UP000265520">
    <property type="component" value="Unassembled WGS sequence"/>
</dbReference>